<dbReference type="Gene3D" id="1.10.10.10">
    <property type="entry name" value="Winged helix-like DNA-binding domain superfamily/Winged helix DNA-binding domain"/>
    <property type="match status" value="1"/>
</dbReference>
<reference evidence="2 3" key="1">
    <citation type="submission" date="2018-05" db="EMBL/GenBank/DDBJ databases">
        <title>Lujinxingia marina gen. nov. sp. nov., a new facultative anaerobic member of the class Deltaproteobacteria, and proposal of Lujinxingaceae fam. nov.</title>
        <authorList>
            <person name="Li C.-M."/>
        </authorList>
    </citation>
    <scope>NUCLEOTIDE SEQUENCE [LARGE SCALE GENOMIC DNA]</scope>
    <source>
        <strain evidence="2 3">B210</strain>
    </source>
</reference>
<dbReference type="InterPro" id="IPR036388">
    <property type="entry name" value="WH-like_DNA-bd_sf"/>
</dbReference>
<keyword evidence="1" id="KW-1133">Transmembrane helix</keyword>
<keyword evidence="3" id="KW-1185">Reference proteome</keyword>
<protein>
    <submittedName>
        <fullName evidence="2">Uncharacterized protein</fullName>
    </submittedName>
</protein>
<organism evidence="2 3">
    <name type="scientific">Lujinxingia litoralis</name>
    <dbReference type="NCBI Taxonomy" id="2211119"/>
    <lineage>
        <taxon>Bacteria</taxon>
        <taxon>Deltaproteobacteria</taxon>
        <taxon>Bradymonadales</taxon>
        <taxon>Lujinxingiaceae</taxon>
        <taxon>Lujinxingia</taxon>
    </lineage>
</organism>
<evidence type="ECO:0000313" key="3">
    <source>
        <dbReference type="Proteomes" id="UP000249169"/>
    </source>
</evidence>
<feature type="transmembrane region" description="Helical" evidence="1">
    <location>
        <begin position="48"/>
        <end position="69"/>
    </location>
</feature>
<gene>
    <name evidence="2" type="ORF">DL240_03955</name>
</gene>
<dbReference type="AlphaFoldDB" id="A0A328CB16"/>
<dbReference type="EMBL" id="QHKO01000001">
    <property type="protein sequence ID" value="RAL25372.1"/>
    <property type="molecule type" value="Genomic_DNA"/>
</dbReference>
<evidence type="ECO:0000256" key="1">
    <source>
        <dbReference type="SAM" id="Phobius"/>
    </source>
</evidence>
<keyword evidence="1" id="KW-0812">Transmembrane</keyword>
<sequence length="336" mass="36085">MYAYILPAPTRSLTRHPLPPMSSDPTRTSFEAVMRAGQAAEPTRTQRLLAWLAYYGVFATLTFALGFWAIEQLAISPFVVLGLAGVALFIARLFKRWFTATPFRIGLVVGAAMPVLAMALLVPAGALPGAPQDPGAPTAPWRAPLQKLKRLRAADPGDSHIVFSAAGDDAQVVVGFTRCVDALHHPTPHHGSLHKQARARLERHAPDFAARDALQVLVIHVCQRFDAGDLDALHSALDHELDQAEELLKSNQSRQATCAPGASLSAPSPLSLSAAALCQLPADQARALRLHTEGHDPDAIAPLLHISPAAAARQIKQGRLNLEDEAHRLARVHGAF</sequence>
<comment type="caution">
    <text evidence="2">The sequence shown here is derived from an EMBL/GenBank/DDBJ whole genome shotgun (WGS) entry which is preliminary data.</text>
</comment>
<name>A0A328CB16_9DELT</name>
<feature type="transmembrane region" description="Helical" evidence="1">
    <location>
        <begin position="106"/>
        <end position="127"/>
    </location>
</feature>
<evidence type="ECO:0000313" key="2">
    <source>
        <dbReference type="EMBL" id="RAL25372.1"/>
    </source>
</evidence>
<accession>A0A328CB16</accession>
<dbReference type="Proteomes" id="UP000249169">
    <property type="component" value="Unassembled WGS sequence"/>
</dbReference>
<keyword evidence="1" id="KW-0472">Membrane</keyword>
<feature type="transmembrane region" description="Helical" evidence="1">
    <location>
        <begin position="75"/>
        <end position="94"/>
    </location>
</feature>
<proteinExistence type="predicted"/>